<evidence type="ECO:0000256" key="1">
    <source>
        <dbReference type="ARBA" id="ARBA00022614"/>
    </source>
</evidence>
<keyword evidence="10" id="KW-1185">Reference proteome</keyword>
<dbReference type="InterPro" id="IPR010472">
    <property type="entry name" value="FH3_dom"/>
</dbReference>
<dbReference type="Pfam" id="PF00618">
    <property type="entry name" value="RasGEF_N"/>
    <property type="match status" value="1"/>
</dbReference>
<dbReference type="SUPFAM" id="SSF48366">
    <property type="entry name" value="Ras GEF"/>
    <property type="match status" value="1"/>
</dbReference>
<dbReference type="GO" id="GO:0003779">
    <property type="term" value="F:actin binding"/>
    <property type="evidence" value="ECO:0007669"/>
    <property type="project" value="InterPro"/>
</dbReference>
<dbReference type="Pfam" id="PF13855">
    <property type="entry name" value="LRR_8"/>
    <property type="match status" value="1"/>
</dbReference>
<dbReference type="Pfam" id="PF06371">
    <property type="entry name" value="Drf_GBD"/>
    <property type="match status" value="1"/>
</dbReference>
<dbReference type="Proteomes" id="UP000011083">
    <property type="component" value="Unassembled WGS sequence"/>
</dbReference>
<dbReference type="GO" id="GO:0031267">
    <property type="term" value="F:small GTPase binding"/>
    <property type="evidence" value="ECO:0007669"/>
    <property type="project" value="InterPro"/>
</dbReference>
<feature type="compositionally biased region" description="Low complexity" evidence="5">
    <location>
        <begin position="1301"/>
        <end position="1344"/>
    </location>
</feature>
<dbReference type="PROSITE" id="PS50009">
    <property type="entry name" value="RASGEF_CAT"/>
    <property type="match status" value="1"/>
</dbReference>
<dbReference type="PROSITE" id="PS50212">
    <property type="entry name" value="RASGEF_NTER"/>
    <property type="match status" value="1"/>
</dbReference>
<name>L8HMK7_ACACF</name>
<keyword evidence="2 4" id="KW-0344">Guanine-nucleotide releasing factor</keyword>
<feature type="region of interest" description="Disordered" evidence="5">
    <location>
        <begin position="293"/>
        <end position="331"/>
    </location>
</feature>
<feature type="region of interest" description="Disordered" evidence="5">
    <location>
        <begin position="1284"/>
        <end position="1344"/>
    </location>
</feature>
<dbReference type="InterPro" id="IPR000651">
    <property type="entry name" value="Ras-like_Gua-exchang_fac_N"/>
</dbReference>
<reference evidence="9 10" key="1">
    <citation type="journal article" date="2013" name="Genome Biol.">
        <title>Genome of Acanthamoeba castellanii highlights extensive lateral gene transfer and early evolution of tyrosine kinase signaling.</title>
        <authorList>
            <person name="Clarke M."/>
            <person name="Lohan A.J."/>
            <person name="Liu B."/>
            <person name="Lagkouvardos I."/>
            <person name="Roy S."/>
            <person name="Zafar N."/>
            <person name="Bertelli C."/>
            <person name="Schilde C."/>
            <person name="Kianianmomeni A."/>
            <person name="Burglin T.R."/>
            <person name="Frech C."/>
            <person name="Turcotte B."/>
            <person name="Kopec K.O."/>
            <person name="Synnott J.M."/>
            <person name="Choo C."/>
            <person name="Paponov I."/>
            <person name="Finkler A."/>
            <person name="Soon Heng Tan C."/>
            <person name="Hutchins A.P."/>
            <person name="Weinmeier T."/>
            <person name="Rattei T."/>
            <person name="Chu J.S."/>
            <person name="Gimenez G."/>
            <person name="Irimia M."/>
            <person name="Rigden D.J."/>
            <person name="Fitzpatrick D.A."/>
            <person name="Lorenzo-Morales J."/>
            <person name="Bateman A."/>
            <person name="Chiu C.H."/>
            <person name="Tang P."/>
            <person name="Hegemann P."/>
            <person name="Fromm H."/>
            <person name="Raoult D."/>
            <person name="Greub G."/>
            <person name="Miranda-Saavedra D."/>
            <person name="Chen N."/>
            <person name="Nash P."/>
            <person name="Ginger M.L."/>
            <person name="Horn M."/>
            <person name="Schaap P."/>
            <person name="Caler L."/>
            <person name="Loftus B."/>
        </authorList>
    </citation>
    <scope>NUCLEOTIDE SEQUENCE [LARGE SCALE GENOMIC DNA]</scope>
    <source>
        <strain evidence="9 10">Neff</strain>
    </source>
</reference>
<dbReference type="SUPFAM" id="SSF48371">
    <property type="entry name" value="ARM repeat"/>
    <property type="match status" value="1"/>
</dbReference>
<dbReference type="InterPro" id="IPR014768">
    <property type="entry name" value="GBD/FH3_dom"/>
</dbReference>
<feature type="compositionally biased region" description="Pro residues" evidence="5">
    <location>
        <begin position="1401"/>
        <end position="1412"/>
    </location>
</feature>
<dbReference type="InterPro" id="IPR001895">
    <property type="entry name" value="RASGEF_cat_dom"/>
</dbReference>
<dbReference type="KEGG" id="acan:ACA1_027780"/>
<dbReference type="FunFam" id="3.80.10.10:FF:001164">
    <property type="entry name" value="GH01279p"/>
    <property type="match status" value="1"/>
</dbReference>
<feature type="region of interest" description="Disordered" evidence="5">
    <location>
        <begin position="1356"/>
        <end position="1388"/>
    </location>
</feature>
<evidence type="ECO:0000259" key="8">
    <source>
        <dbReference type="PROSITE" id="PS51232"/>
    </source>
</evidence>
<dbReference type="InterPro" id="IPR011989">
    <property type="entry name" value="ARM-like"/>
</dbReference>
<dbReference type="SMART" id="SM00369">
    <property type="entry name" value="LRR_TYP"/>
    <property type="match status" value="12"/>
</dbReference>
<dbReference type="OrthoDB" id="2014461at2759"/>
<evidence type="ECO:0000256" key="4">
    <source>
        <dbReference type="PROSITE-ProRule" id="PRU00168"/>
    </source>
</evidence>
<accession>L8HMK7</accession>
<dbReference type="GO" id="GO:0005886">
    <property type="term" value="C:plasma membrane"/>
    <property type="evidence" value="ECO:0007669"/>
    <property type="project" value="TreeGrafter"/>
</dbReference>
<dbReference type="Pfam" id="PF06367">
    <property type="entry name" value="Drf_FH3"/>
    <property type="match status" value="1"/>
</dbReference>
<feature type="region of interest" description="Disordered" evidence="5">
    <location>
        <begin position="138"/>
        <end position="280"/>
    </location>
</feature>
<feature type="domain" description="Ras-GEF" evidence="6">
    <location>
        <begin position="1723"/>
        <end position="1956"/>
    </location>
</feature>
<dbReference type="EMBL" id="KB007801">
    <property type="protein sequence ID" value="ELR25601.1"/>
    <property type="molecule type" value="Genomic_DNA"/>
</dbReference>
<dbReference type="GO" id="GO:0045010">
    <property type="term" value="P:actin nucleation"/>
    <property type="evidence" value="ECO:0007669"/>
    <property type="project" value="UniProtKB-ARBA"/>
</dbReference>
<feature type="region of interest" description="Disordered" evidence="5">
    <location>
        <begin position="1537"/>
        <end position="1558"/>
    </location>
</feature>
<dbReference type="InterPro" id="IPR019804">
    <property type="entry name" value="Ras_G-nucl-exch_fac_CS"/>
</dbReference>
<feature type="compositionally biased region" description="Basic residues" evidence="5">
    <location>
        <begin position="167"/>
        <end position="177"/>
    </location>
</feature>
<dbReference type="PROSITE" id="PS00720">
    <property type="entry name" value="RASGEF"/>
    <property type="match status" value="1"/>
</dbReference>
<dbReference type="InterPro" id="IPR032675">
    <property type="entry name" value="LRR_dom_sf"/>
</dbReference>
<dbReference type="Pfam" id="PF23598">
    <property type="entry name" value="LRR_14"/>
    <property type="match status" value="1"/>
</dbReference>
<evidence type="ECO:0000256" key="5">
    <source>
        <dbReference type="SAM" id="MobiDB-lite"/>
    </source>
</evidence>
<dbReference type="SMART" id="SM00364">
    <property type="entry name" value="LRR_BAC"/>
    <property type="match status" value="8"/>
</dbReference>
<dbReference type="InterPro" id="IPR008937">
    <property type="entry name" value="Ras-like_GEF"/>
</dbReference>
<protein>
    <submittedName>
        <fullName evidence="9">RasGEF domain containing protein</fullName>
    </submittedName>
</protein>
<dbReference type="PROSITE" id="PS51232">
    <property type="entry name" value="GBD_FH3"/>
    <property type="match status" value="1"/>
</dbReference>
<feature type="domain" description="GBD/FH3" evidence="8">
    <location>
        <begin position="681"/>
        <end position="1047"/>
    </location>
</feature>
<feature type="domain" description="N-terminal Ras-GEF" evidence="7">
    <location>
        <begin position="1562"/>
        <end position="1685"/>
    </location>
</feature>
<feature type="compositionally biased region" description="Basic and acidic residues" evidence="5">
    <location>
        <begin position="203"/>
        <end position="216"/>
    </location>
</feature>
<evidence type="ECO:0000313" key="10">
    <source>
        <dbReference type="Proteomes" id="UP000011083"/>
    </source>
</evidence>
<feature type="compositionally biased region" description="Basic and acidic residues" evidence="5">
    <location>
        <begin position="225"/>
        <end position="240"/>
    </location>
</feature>
<dbReference type="InterPro" id="IPR010473">
    <property type="entry name" value="GTPase-bd"/>
</dbReference>
<organism evidence="9 10">
    <name type="scientific">Acanthamoeba castellanii (strain ATCC 30010 / Neff)</name>
    <dbReference type="NCBI Taxonomy" id="1257118"/>
    <lineage>
        <taxon>Eukaryota</taxon>
        <taxon>Amoebozoa</taxon>
        <taxon>Discosea</taxon>
        <taxon>Longamoebia</taxon>
        <taxon>Centramoebida</taxon>
        <taxon>Acanthamoebidae</taxon>
        <taxon>Acanthamoeba</taxon>
    </lineage>
</organism>
<feature type="compositionally biased region" description="Acidic residues" evidence="5">
    <location>
        <begin position="1541"/>
        <end position="1552"/>
    </location>
</feature>
<feature type="compositionally biased region" description="Low complexity" evidence="5">
    <location>
        <begin position="309"/>
        <end position="329"/>
    </location>
</feature>
<gene>
    <name evidence="9" type="ORF">ACA1_027780</name>
</gene>
<dbReference type="SUPFAM" id="SSF52058">
    <property type="entry name" value="L domain-like"/>
    <property type="match status" value="2"/>
</dbReference>
<keyword evidence="1" id="KW-0433">Leucine-rich repeat</keyword>
<dbReference type="InterPro" id="IPR016024">
    <property type="entry name" value="ARM-type_fold"/>
</dbReference>
<dbReference type="InterPro" id="IPR001611">
    <property type="entry name" value="Leu-rich_rpt"/>
</dbReference>
<dbReference type="STRING" id="1257118.L8HMK7"/>
<proteinExistence type="predicted"/>
<dbReference type="InterPro" id="IPR003591">
    <property type="entry name" value="Leu-rich_rpt_typical-subtyp"/>
</dbReference>
<sequence>MGQQISKGIELAKSKGGSHFAITEISSKKGGAAQQTEEELNKILMHILKELPNLNRITVTSCNLTLLPDEELGKVINLVTLSLEENMLTQLNEGFRNLFNLKELYLSKNHFTRLPKELGYLASLELLSLNHNYLGGAAPPRSASPTSGVTMSPSKDKGSNKLDTWRKSWRNRKGKKSKAGDVMATDDFYRTGSEPVMSSSLGSEEKGKEKDKDKGKKWTLRRSPRYSDDIKDLGTSKSHEGMLTSSPPQVRTRSVPDGPGKGGSPELMSSPSLPPFAPSAPAKLTLRERLAAGKTGSLSTAPIDPERLSSSTSASHTTASSGGDSASAARVQRSLTVSDPIFPAGNYSPREGSFDTLSDNDSFTASMDDISLDGDGMESARASGLFPSMDEDNSYVGPIELPSLTYLNFSDNSLAQIPRELNLASCTRLKKVLLGSNRLTSLPPTFFGLTSLTSLGLEENNITELPEELVNKIGNLVEVSELLLRRNRISKLPDSWNFLENLKNLDLSSNRLTELPPSIGGLKNLHTLFIQHNQITSLPDEFGKLNNLNKLLMNDNKLEYLPLTFGGLTSLTELSLAENRLLELPPSFGALKSLRKLSAESNCLRALPAEFRHLSKLQMASFKSNQFREIPTSFLFLKLLRIDMADNPIQDEIANECIRKHGCLALIRTAQKILTDEKAPPEPPPAHEWKLAFELLLDQMDIPIEKKRSMQALPDDKRWVLLLQSRGTGLLDLNKRDSMNKAYRQEEDPNHLAEVLKGQPTVDEMTTLRVSLTSKPVGWIAQWIEAGGLVNFAKLLSCTYTLTGAVAEQLRENLLSCYKALWRVRLKDMRERLRQQDVVEAIALHMFCANLRVKKIAIEILISLCQTRNDHRSVLSAFTSMQKALGDKRRFMTLFQSLTEESATFQVVVLPLRIRALTLINALINGTEDLEERFALRNEFLAMNMASALKNLREAGLEELTVQVDLFEEAMSDDYESMLDRFGAETLLKKLDKYKLELGLGQNYLMVMTSSLSQTSLDFLPFDPAKTTVADIIRKITENHPVKNAADWGLHLHSTGACLDEAKSLAFYKLRGPVICQFKMKMWEIPVRFRLNRNKVKQYTLQFDPNDTCSDAIINLIQNLPKIKAGTFGKQKDNRQIKFATASPKKDQTSTSDLENVTAESYEDYGLYLPSTSSVVTTLQSSKSTIISPFAPKQASSPSVGPAGVWLEATKSLAFYELNHRKEVVELRLKPKLVKIKFLDNTFQQIAFDQYMLVQEMVEEIGTKLGLDQAKALDYGLLLEFPSDEEEAQNNGGDIESYLKSSMSSPVHLPSSTSAPVNPASGVGAGLASSASGSAGSSSSLPLTSSVSHNVAATTSAVGGEPAGSSISGRAKPPRPPRPADIKPAPRPAGLVLPSIFSSVPKPPPAPRPPNDMGPIVDGVWMSPEAELHSYDIKHLGVRFLLRPQKVTVATPEGEKHVEVDPTLPVEQITRTICEALGIKPDQLAAGGDTQRGFSLTVQSEDEETALNPKRALRTQSKNWRKSVFVIKTVNKGDGIVKDDINDDDDDKDGEEPCSVVYSESSPGEIEAASFPRLVEHLTSPSSYDKSFIDAFFMTYRTFAPPEQLLQQLIARYTTPTALMHAKDHNLVKMRVFDILRIWLETKFTDFADAALKQELNEFVGTTMKNDASFDAREACVTRLTQCIQRGEGSKRMTLIPLTKGKAAGKAKVPKALCENPSLFDMDEEEVARQLCLMVWKSFAKIEADEFFEQAWSKEKTQHRCPNVMAMIANFNEISAAVATMILSQERVRDRRNLMWRLVNIAQALLKYNNFHTLMAFLSAFNNSAVLRLKWTRERLPAPTKKFLVDAEALMSMEGSFKEYRRVLSTALPPCIPYIGVVLADLTFIEDGNPNETGPSGKLINFYKRRLMYKNISALLHLQSMPYSFNRVPEAAKLFREGDKLNDSQLYSLSLEREPRNAKKSSIL</sequence>
<dbReference type="SMART" id="SM00229">
    <property type="entry name" value="RasGEFN"/>
    <property type="match status" value="1"/>
</dbReference>
<dbReference type="Gene3D" id="3.10.20.90">
    <property type="entry name" value="Phosphatidylinositol 3-kinase Catalytic Subunit, Chain A, domain 1"/>
    <property type="match status" value="1"/>
</dbReference>
<dbReference type="RefSeq" id="XP_004357710.1">
    <property type="nucleotide sequence ID" value="XM_004357653.1"/>
</dbReference>
<dbReference type="Gene3D" id="1.20.870.10">
    <property type="entry name" value="Son of sevenless (SoS) protein Chain: S domain 1"/>
    <property type="match status" value="1"/>
</dbReference>
<feature type="compositionally biased region" description="Basic and acidic residues" evidence="5">
    <location>
        <begin position="154"/>
        <end position="166"/>
    </location>
</feature>
<dbReference type="PANTHER" id="PTHR23113">
    <property type="entry name" value="GUANINE NUCLEOTIDE EXCHANGE FACTOR"/>
    <property type="match status" value="1"/>
</dbReference>
<evidence type="ECO:0000259" key="7">
    <source>
        <dbReference type="PROSITE" id="PS50212"/>
    </source>
</evidence>
<dbReference type="Pfam" id="PF00617">
    <property type="entry name" value="RasGEF"/>
    <property type="match status" value="1"/>
</dbReference>
<dbReference type="Gene3D" id="1.25.10.10">
    <property type="entry name" value="Leucine-rich Repeat Variant"/>
    <property type="match status" value="1"/>
</dbReference>
<dbReference type="SMART" id="SM01140">
    <property type="entry name" value="Drf_GBD"/>
    <property type="match status" value="1"/>
</dbReference>
<dbReference type="GO" id="GO:0007265">
    <property type="term" value="P:Ras protein signal transduction"/>
    <property type="evidence" value="ECO:0007669"/>
    <property type="project" value="TreeGrafter"/>
</dbReference>
<dbReference type="Gene3D" id="1.10.840.10">
    <property type="entry name" value="Ras guanine-nucleotide exchange factors catalytic domain"/>
    <property type="match status" value="1"/>
</dbReference>
<feature type="compositionally biased region" description="Polar residues" evidence="5">
    <location>
        <begin position="143"/>
        <end position="153"/>
    </location>
</feature>
<dbReference type="SMART" id="SM00147">
    <property type="entry name" value="RasGEF"/>
    <property type="match status" value="1"/>
</dbReference>
<dbReference type="CDD" id="cd06224">
    <property type="entry name" value="REM"/>
    <property type="match status" value="1"/>
</dbReference>
<dbReference type="PANTHER" id="PTHR23113:SF366">
    <property type="entry name" value="RAS GUANINE NUCLEOTIDE EXCHANGE FACTOR R"/>
    <property type="match status" value="1"/>
</dbReference>
<feature type="region of interest" description="Disordered" evidence="5">
    <location>
        <begin position="1393"/>
        <end position="1412"/>
    </location>
</feature>
<evidence type="ECO:0000256" key="3">
    <source>
        <dbReference type="ARBA" id="ARBA00022737"/>
    </source>
</evidence>
<dbReference type="InterPro" id="IPR055414">
    <property type="entry name" value="LRR_R13L4/SHOC2-like"/>
</dbReference>
<evidence type="ECO:0000259" key="6">
    <source>
        <dbReference type="PROSITE" id="PS50009"/>
    </source>
</evidence>
<dbReference type="GO" id="GO:0005085">
    <property type="term" value="F:guanyl-nucleotide exchange factor activity"/>
    <property type="evidence" value="ECO:0007669"/>
    <property type="project" value="UniProtKB-KW"/>
</dbReference>
<dbReference type="Gene3D" id="3.80.10.10">
    <property type="entry name" value="Ribonuclease Inhibitor"/>
    <property type="match status" value="4"/>
</dbReference>
<dbReference type="InterPro" id="IPR036964">
    <property type="entry name" value="RASGEF_cat_dom_sf"/>
</dbReference>
<dbReference type="Pfam" id="PF00560">
    <property type="entry name" value="LRR_1"/>
    <property type="match status" value="1"/>
</dbReference>
<dbReference type="CDD" id="cd00155">
    <property type="entry name" value="RasGEF"/>
    <property type="match status" value="1"/>
</dbReference>
<feature type="compositionally biased region" description="Polar residues" evidence="5">
    <location>
        <begin position="243"/>
        <end position="252"/>
    </location>
</feature>
<dbReference type="InterPro" id="IPR023578">
    <property type="entry name" value="Ras_GEF_dom_sf"/>
</dbReference>
<keyword evidence="3" id="KW-0677">Repeat</keyword>
<dbReference type="GeneID" id="14926665"/>
<dbReference type="VEuPathDB" id="AmoebaDB:ACA1_027780"/>
<evidence type="ECO:0000256" key="2">
    <source>
        <dbReference type="ARBA" id="ARBA00022658"/>
    </source>
</evidence>
<dbReference type="SMART" id="SM01139">
    <property type="entry name" value="Drf_FH3"/>
    <property type="match status" value="1"/>
</dbReference>
<evidence type="ECO:0000313" key="9">
    <source>
        <dbReference type="EMBL" id="ELR25601.1"/>
    </source>
</evidence>
<dbReference type="PROSITE" id="PS51450">
    <property type="entry name" value="LRR"/>
    <property type="match status" value="5"/>
</dbReference>